<dbReference type="Pfam" id="PF11563">
    <property type="entry name" value="Protoglobin"/>
    <property type="match status" value="1"/>
</dbReference>
<sequence>MSIQVDSKWNDIINYIGLKDEHLELLHDQKAFFEKYANEVVIDFYSRVLKNDSLSNIVLEFSTFDRLTKSQIIYFNHLFSRNIDYLYIMFVQKIGSTHFRIGLNPEWFLAGVNVYLDGVYKLCSQLDNGLDIYHAFAKRILFDTEVCLDQYDQLRIQNKII</sequence>
<dbReference type="STRING" id="1131731.BAZO_05665"/>
<feature type="domain" description="Globin-sensor" evidence="1">
    <location>
        <begin position="7"/>
        <end position="152"/>
    </location>
</feature>
<dbReference type="AlphaFoldDB" id="K6D6S3"/>
<dbReference type="SUPFAM" id="SSF46458">
    <property type="entry name" value="Globin-like"/>
    <property type="match status" value="1"/>
</dbReference>
<dbReference type="InterPro" id="IPR039379">
    <property type="entry name" value="Protoglobin_sensor_dom"/>
</dbReference>
<protein>
    <submittedName>
        <fullName evidence="2">Heme-based signal transducer protein</fullName>
    </submittedName>
</protein>
<evidence type="ECO:0000259" key="1">
    <source>
        <dbReference type="Pfam" id="PF11563"/>
    </source>
</evidence>
<dbReference type="GO" id="GO:0020037">
    <property type="term" value="F:heme binding"/>
    <property type="evidence" value="ECO:0007669"/>
    <property type="project" value="InterPro"/>
</dbReference>
<gene>
    <name evidence="2" type="ORF">BAZO_05665</name>
</gene>
<dbReference type="InterPro" id="IPR044398">
    <property type="entry name" value="Globin-sensor_dom"/>
</dbReference>
<organism evidence="2 3">
    <name type="scientific">Schinkia azotoformans LMG 9581</name>
    <dbReference type="NCBI Taxonomy" id="1131731"/>
    <lineage>
        <taxon>Bacteria</taxon>
        <taxon>Bacillati</taxon>
        <taxon>Bacillota</taxon>
        <taxon>Bacilli</taxon>
        <taxon>Bacillales</taxon>
        <taxon>Bacillaceae</taxon>
        <taxon>Calidifontibacillus/Schinkia group</taxon>
        <taxon>Schinkia</taxon>
    </lineage>
</organism>
<comment type="caution">
    <text evidence="2">The sequence shown here is derived from an EMBL/GenBank/DDBJ whole genome shotgun (WGS) entry which is preliminary data.</text>
</comment>
<accession>K6D6S3</accession>
<dbReference type="RefSeq" id="WP_003330346.1">
    <property type="nucleotide sequence ID" value="NZ_AJLR01000041.1"/>
</dbReference>
<keyword evidence="3" id="KW-1185">Reference proteome</keyword>
<dbReference type="EMBL" id="AJLR01000041">
    <property type="protein sequence ID" value="EKN68222.1"/>
    <property type="molecule type" value="Genomic_DNA"/>
</dbReference>
<dbReference type="Proteomes" id="UP000006315">
    <property type="component" value="Unassembled WGS sequence"/>
</dbReference>
<evidence type="ECO:0000313" key="3">
    <source>
        <dbReference type="Proteomes" id="UP000006315"/>
    </source>
</evidence>
<dbReference type="CDD" id="cd01068">
    <property type="entry name" value="globin_sensor"/>
    <property type="match status" value="1"/>
</dbReference>
<dbReference type="InterPro" id="IPR009050">
    <property type="entry name" value="Globin-like_sf"/>
</dbReference>
<dbReference type="GO" id="GO:0019825">
    <property type="term" value="F:oxygen binding"/>
    <property type="evidence" value="ECO:0007669"/>
    <property type="project" value="InterPro"/>
</dbReference>
<evidence type="ECO:0000313" key="2">
    <source>
        <dbReference type="EMBL" id="EKN68222.1"/>
    </source>
</evidence>
<name>K6D6S3_SCHAZ</name>
<reference evidence="2 3" key="1">
    <citation type="journal article" date="2012" name="Front. Microbiol.">
        <title>Redundancy and modularity in membrane-associated dissimilatory nitrate reduction in Bacillus.</title>
        <authorList>
            <person name="Heylen K."/>
            <person name="Keltjens J."/>
        </authorList>
    </citation>
    <scope>NUCLEOTIDE SEQUENCE [LARGE SCALE GENOMIC DNA]</scope>
    <source>
        <strain evidence="2 3">LMG 9581</strain>
    </source>
</reference>
<dbReference type="Gene3D" id="1.10.490.10">
    <property type="entry name" value="Globins"/>
    <property type="match status" value="1"/>
</dbReference>
<proteinExistence type="predicted"/>
<dbReference type="PATRIC" id="fig|1131731.3.peg.1181"/>
<dbReference type="InterPro" id="IPR012292">
    <property type="entry name" value="Globin/Proto"/>
</dbReference>